<evidence type="ECO:0000256" key="1">
    <source>
        <dbReference type="SAM" id="MobiDB-lite"/>
    </source>
</evidence>
<feature type="region of interest" description="Disordered" evidence="1">
    <location>
        <begin position="1"/>
        <end position="31"/>
    </location>
</feature>
<name>A0A8J3BVZ4_9ACTN</name>
<evidence type="ECO:0000313" key="3">
    <source>
        <dbReference type="EMBL" id="GGK78227.1"/>
    </source>
</evidence>
<gene>
    <name evidence="3" type="ORF">GCM10012284_10170</name>
</gene>
<evidence type="ECO:0000259" key="2">
    <source>
        <dbReference type="PROSITE" id="PS50075"/>
    </source>
</evidence>
<dbReference type="Pfam" id="PF00550">
    <property type="entry name" value="PP-binding"/>
    <property type="match status" value="1"/>
</dbReference>
<dbReference type="InterPro" id="IPR009081">
    <property type="entry name" value="PP-bd_ACP"/>
</dbReference>
<dbReference type="RefSeq" id="WP_189077919.1">
    <property type="nucleotide sequence ID" value="NZ_BMMX01000002.1"/>
</dbReference>
<feature type="domain" description="Carrier" evidence="2">
    <location>
        <begin position="32"/>
        <end position="112"/>
    </location>
</feature>
<proteinExistence type="predicted"/>
<reference evidence="3" key="1">
    <citation type="journal article" date="2014" name="Int. J. Syst. Evol. Microbiol.">
        <title>Complete genome sequence of Corynebacterium casei LMG S-19264T (=DSM 44701T), isolated from a smear-ripened cheese.</title>
        <authorList>
            <consortium name="US DOE Joint Genome Institute (JGI-PGF)"/>
            <person name="Walter F."/>
            <person name="Albersmeier A."/>
            <person name="Kalinowski J."/>
            <person name="Ruckert C."/>
        </authorList>
    </citation>
    <scope>NUCLEOTIDE SEQUENCE</scope>
    <source>
        <strain evidence="3">CGMCC 4.7299</strain>
    </source>
</reference>
<dbReference type="EMBL" id="BMMX01000002">
    <property type="protein sequence ID" value="GGK78227.1"/>
    <property type="molecule type" value="Genomic_DNA"/>
</dbReference>
<dbReference type="Proteomes" id="UP000656042">
    <property type="component" value="Unassembled WGS sequence"/>
</dbReference>
<organism evidence="3 4">
    <name type="scientific">Mangrovihabitans endophyticus</name>
    <dbReference type="NCBI Taxonomy" id="1751298"/>
    <lineage>
        <taxon>Bacteria</taxon>
        <taxon>Bacillati</taxon>
        <taxon>Actinomycetota</taxon>
        <taxon>Actinomycetes</taxon>
        <taxon>Micromonosporales</taxon>
        <taxon>Micromonosporaceae</taxon>
        <taxon>Mangrovihabitans</taxon>
    </lineage>
</organism>
<accession>A0A8J3BVZ4</accession>
<keyword evidence="4" id="KW-1185">Reference proteome</keyword>
<sequence>MADDRQPWQLKIDKEAPSMTEPATAVPVPEPDDVLTGLRDALTDVLDADDLAKIDVGAVDARTPLLSLPVDSLALMELMTRIEDRFRVYIPEDRAYAFTTVGEVVDYVRDKAAAKAARKQG</sequence>
<protein>
    <recommendedName>
        <fullName evidence="2">Carrier domain-containing protein</fullName>
    </recommendedName>
</protein>
<dbReference type="InterPro" id="IPR036736">
    <property type="entry name" value="ACP-like_sf"/>
</dbReference>
<dbReference type="PROSITE" id="PS50075">
    <property type="entry name" value="CARRIER"/>
    <property type="match status" value="1"/>
</dbReference>
<reference evidence="3" key="2">
    <citation type="submission" date="2020-09" db="EMBL/GenBank/DDBJ databases">
        <authorList>
            <person name="Sun Q."/>
            <person name="Zhou Y."/>
        </authorList>
    </citation>
    <scope>NUCLEOTIDE SEQUENCE</scope>
    <source>
        <strain evidence="3">CGMCC 4.7299</strain>
    </source>
</reference>
<evidence type="ECO:0000313" key="4">
    <source>
        <dbReference type="Proteomes" id="UP000656042"/>
    </source>
</evidence>
<dbReference type="AlphaFoldDB" id="A0A8J3BVZ4"/>
<comment type="caution">
    <text evidence="3">The sequence shown here is derived from an EMBL/GenBank/DDBJ whole genome shotgun (WGS) entry which is preliminary data.</text>
</comment>
<feature type="compositionally biased region" description="Basic and acidic residues" evidence="1">
    <location>
        <begin position="1"/>
        <end position="16"/>
    </location>
</feature>
<dbReference type="Gene3D" id="1.10.1200.10">
    <property type="entry name" value="ACP-like"/>
    <property type="match status" value="1"/>
</dbReference>
<dbReference type="SUPFAM" id="SSF47336">
    <property type="entry name" value="ACP-like"/>
    <property type="match status" value="1"/>
</dbReference>